<sequence>MSSNDPQKIVYASARNLVTDGFYPLLLSNVHDAAPDLPLDPVIFRSLLLSILASGSTNLLLRTSEDDVSLVQNITALTLSKVFGYPTQKVRIRSKHSPAGILHSLFLSDKPPSRRSAGRRPGRNILRTSSEPGELPLSTPLSKDNSFDGTPIRQNVLERRPQLRTHELHTDPQISSDFDMASIVSSDSSSLPKAVVVTGLEFAGTPAQRTLLQALSDQSFVLEDDPETVWKLPPEFMIVYVCVNDAWERPKIHPSLLDRFAMSVSVLPSMSTRQSISLPRSDTQAPPINPSPIISPSDISYLRSFSVYVSPSLSLYVDELFTAARHHHELDGTLLTSRAHKDAESLIRVQRLLSGDSTSTELIRSVETDDEEHSDESIDPDNDLSDTAQSLDHNSRRMEKRATLSEDGPGSVGDTGDTPQLESQRLDVSEVDIARILPRVLTHRLRSRDGPDHEILSSAVFPAALTGSDRVESHRRTVKEILVQIIGET</sequence>
<reference evidence="2" key="2">
    <citation type="submission" date="2020-11" db="EMBL/GenBank/DDBJ databases">
        <authorList>
            <consortium name="DOE Joint Genome Institute"/>
            <person name="Kuo A."/>
            <person name="Miyauchi S."/>
            <person name="Kiss E."/>
            <person name="Drula E."/>
            <person name="Kohler A."/>
            <person name="Sanchez-Garcia M."/>
            <person name="Andreopoulos B."/>
            <person name="Barry K.W."/>
            <person name="Bonito G."/>
            <person name="Buee M."/>
            <person name="Carver A."/>
            <person name="Chen C."/>
            <person name="Cichocki N."/>
            <person name="Clum A."/>
            <person name="Culley D."/>
            <person name="Crous P.W."/>
            <person name="Fauchery L."/>
            <person name="Girlanda M."/>
            <person name="Hayes R."/>
            <person name="Keri Z."/>
            <person name="Labutti K."/>
            <person name="Lipzen A."/>
            <person name="Lombard V."/>
            <person name="Magnuson J."/>
            <person name="Maillard F."/>
            <person name="Morin E."/>
            <person name="Murat C."/>
            <person name="Nolan M."/>
            <person name="Ohm R."/>
            <person name="Pangilinan J."/>
            <person name="Pereira M."/>
            <person name="Perotto S."/>
            <person name="Peter M."/>
            <person name="Riley R."/>
            <person name="Sitrit Y."/>
            <person name="Stielow B."/>
            <person name="Szollosi G."/>
            <person name="Zifcakova L."/>
            <person name="Stursova M."/>
            <person name="Spatafora J.W."/>
            <person name="Tedersoo L."/>
            <person name="Vaario L.-M."/>
            <person name="Yamada A."/>
            <person name="Yan M."/>
            <person name="Wang P."/>
            <person name="Xu J."/>
            <person name="Bruns T."/>
            <person name="Baldrian P."/>
            <person name="Vilgalys R."/>
            <person name="Henrissat B."/>
            <person name="Grigoriev I.V."/>
            <person name="Hibbett D."/>
            <person name="Nagy L.G."/>
            <person name="Martin F.M."/>
        </authorList>
    </citation>
    <scope>NUCLEOTIDE SEQUENCE</scope>
    <source>
        <strain evidence="2">UH-Tt-Lm1</strain>
    </source>
</reference>
<proteinExistence type="predicted"/>
<evidence type="ECO:0000313" key="2">
    <source>
        <dbReference type="EMBL" id="KAF9792601.1"/>
    </source>
</evidence>
<comment type="caution">
    <text evidence="2">The sequence shown here is derived from an EMBL/GenBank/DDBJ whole genome shotgun (WGS) entry which is preliminary data.</text>
</comment>
<feature type="compositionally biased region" description="Basic and acidic residues" evidence="1">
    <location>
        <begin position="393"/>
        <end position="404"/>
    </location>
</feature>
<feature type="compositionally biased region" description="Polar residues" evidence="1">
    <location>
        <begin position="139"/>
        <end position="148"/>
    </location>
</feature>
<feature type="compositionally biased region" description="Acidic residues" evidence="1">
    <location>
        <begin position="368"/>
        <end position="384"/>
    </location>
</feature>
<feature type="region of interest" description="Disordered" evidence="1">
    <location>
        <begin position="107"/>
        <end position="151"/>
    </location>
</feature>
<dbReference type="AlphaFoldDB" id="A0A9P6LCK8"/>
<name>A0A9P6LCK8_9AGAM</name>
<reference evidence="2" key="1">
    <citation type="journal article" date="2020" name="Nat. Commun.">
        <title>Large-scale genome sequencing of mycorrhizal fungi provides insights into the early evolution of symbiotic traits.</title>
        <authorList>
            <person name="Miyauchi S."/>
            <person name="Kiss E."/>
            <person name="Kuo A."/>
            <person name="Drula E."/>
            <person name="Kohler A."/>
            <person name="Sanchez-Garcia M."/>
            <person name="Morin E."/>
            <person name="Andreopoulos B."/>
            <person name="Barry K.W."/>
            <person name="Bonito G."/>
            <person name="Buee M."/>
            <person name="Carver A."/>
            <person name="Chen C."/>
            <person name="Cichocki N."/>
            <person name="Clum A."/>
            <person name="Culley D."/>
            <person name="Crous P.W."/>
            <person name="Fauchery L."/>
            <person name="Girlanda M."/>
            <person name="Hayes R.D."/>
            <person name="Keri Z."/>
            <person name="LaButti K."/>
            <person name="Lipzen A."/>
            <person name="Lombard V."/>
            <person name="Magnuson J."/>
            <person name="Maillard F."/>
            <person name="Murat C."/>
            <person name="Nolan M."/>
            <person name="Ohm R.A."/>
            <person name="Pangilinan J."/>
            <person name="Pereira M.F."/>
            <person name="Perotto S."/>
            <person name="Peter M."/>
            <person name="Pfister S."/>
            <person name="Riley R."/>
            <person name="Sitrit Y."/>
            <person name="Stielow J.B."/>
            <person name="Szollosi G."/>
            <person name="Zifcakova L."/>
            <person name="Stursova M."/>
            <person name="Spatafora J.W."/>
            <person name="Tedersoo L."/>
            <person name="Vaario L.M."/>
            <person name="Yamada A."/>
            <person name="Yan M."/>
            <person name="Wang P."/>
            <person name="Xu J."/>
            <person name="Bruns T."/>
            <person name="Baldrian P."/>
            <person name="Vilgalys R."/>
            <person name="Dunand C."/>
            <person name="Henrissat B."/>
            <person name="Grigoriev I.V."/>
            <person name="Hibbett D."/>
            <person name="Nagy L.G."/>
            <person name="Martin F.M."/>
        </authorList>
    </citation>
    <scope>NUCLEOTIDE SEQUENCE</scope>
    <source>
        <strain evidence="2">UH-Tt-Lm1</strain>
    </source>
</reference>
<dbReference type="OrthoDB" id="5582146at2759"/>
<keyword evidence="3" id="KW-1185">Reference proteome</keyword>
<dbReference type="EMBL" id="WIUZ02000001">
    <property type="protein sequence ID" value="KAF9792601.1"/>
    <property type="molecule type" value="Genomic_DNA"/>
</dbReference>
<evidence type="ECO:0000256" key="1">
    <source>
        <dbReference type="SAM" id="MobiDB-lite"/>
    </source>
</evidence>
<protein>
    <submittedName>
        <fullName evidence="2">Uncharacterized protein</fullName>
    </submittedName>
</protein>
<organism evidence="2 3">
    <name type="scientific">Thelephora terrestris</name>
    <dbReference type="NCBI Taxonomy" id="56493"/>
    <lineage>
        <taxon>Eukaryota</taxon>
        <taxon>Fungi</taxon>
        <taxon>Dikarya</taxon>
        <taxon>Basidiomycota</taxon>
        <taxon>Agaricomycotina</taxon>
        <taxon>Agaricomycetes</taxon>
        <taxon>Thelephorales</taxon>
        <taxon>Thelephoraceae</taxon>
        <taxon>Thelephora</taxon>
    </lineage>
</organism>
<evidence type="ECO:0000313" key="3">
    <source>
        <dbReference type="Proteomes" id="UP000736335"/>
    </source>
</evidence>
<dbReference type="Proteomes" id="UP000736335">
    <property type="component" value="Unassembled WGS sequence"/>
</dbReference>
<gene>
    <name evidence="2" type="ORF">BJ322DRAFT_1152053</name>
</gene>
<feature type="region of interest" description="Disordered" evidence="1">
    <location>
        <begin position="358"/>
        <end position="426"/>
    </location>
</feature>
<accession>A0A9P6LCK8</accession>